<feature type="transmembrane region" description="Helical" evidence="1">
    <location>
        <begin position="12"/>
        <end position="33"/>
    </location>
</feature>
<evidence type="ECO:0000313" key="3">
    <source>
        <dbReference type="EMBL" id="QVV90665.1"/>
    </source>
</evidence>
<gene>
    <name evidence="3" type="ORF">KHC33_15750</name>
</gene>
<keyword evidence="1" id="KW-1133">Transmembrane helix</keyword>
<reference evidence="3 4" key="1">
    <citation type="submission" date="2021-05" db="EMBL/GenBank/DDBJ databases">
        <title>A novel Methanospirillum isolate from a pyrite-forming mixed culture.</title>
        <authorList>
            <person name="Bunk B."/>
            <person name="Sproer C."/>
            <person name="Spring S."/>
            <person name="Pester M."/>
        </authorList>
    </citation>
    <scope>NUCLEOTIDE SEQUENCE [LARGE SCALE GENOMIC DNA]</scope>
    <source>
        <strain evidence="3 4">J.3.6.1-F.2.7.3</strain>
    </source>
</reference>
<keyword evidence="1" id="KW-0472">Membrane</keyword>
<feature type="transmembrane region" description="Helical" evidence="1">
    <location>
        <begin position="366"/>
        <end position="387"/>
    </location>
</feature>
<feature type="transmembrane region" description="Helical" evidence="1">
    <location>
        <begin position="39"/>
        <end position="62"/>
    </location>
</feature>
<feature type="transmembrane region" description="Helical" evidence="1">
    <location>
        <begin position="118"/>
        <end position="136"/>
    </location>
</feature>
<dbReference type="InterPro" id="IPR002823">
    <property type="entry name" value="DUF112_TM"/>
</dbReference>
<protein>
    <submittedName>
        <fullName evidence="3">Tripartite tricarboxylate transporter permease</fullName>
    </submittedName>
</protein>
<evidence type="ECO:0000313" key="4">
    <source>
        <dbReference type="Proteomes" id="UP000680656"/>
    </source>
</evidence>
<dbReference type="PANTHER" id="PTHR42204:SF1">
    <property type="entry name" value="INTEGRAL MEMBRANE PROTEIN"/>
    <property type="match status" value="1"/>
</dbReference>
<keyword evidence="4" id="KW-1185">Reference proteome</keyword>
<dbReference type="KEGG" id="mrtj:KHC33_15750"/>
<name>A0A8E7B072_9EURY</name>
<organism evidence="3 4">
    <name type="scientific">Methanospirillum purgamenti</name>
    <dbReference type="NCBI Taxonomy" id="2834276"/>
    <lineage>
        <taxon>Archaea</taxon>
        <taxon>Methanobacteriati</taxon>
        <taxon>Methanobacteriota</taxon>
        <taxon>Stenosarchaea group</taxon>
        <taxon>Methanomicrobia</taxon>
        <taxon>Methanomicrobiales</taxon>
        <taxon>Methanospirillaceae</taxon>
        <taxon>Methanospirillum</taxon>
    </lineage>
</organism>
<dbReference type="Pfam" id="PF01970">
    <property type="entry name" value="TctA"/>
    <property type="match status" value="1"/>
</dbReference>
<feature type="transmembrane region" description="Helical" evidence="1">
    <location>
        <begin position="143"/>
        <end position="163"/>
    </location>
</feature>
<feature type="transmembrane region" description="Helical" evidence="1">
    <location>
        <begin position="295"/>
        <end position="322"/>
    </location>
</feature>
<feature type="transmembrane region" description="Helical" evidence="1">
    <location>
        <begin position="169"/>
        <end position="189"/>
    </location>
</feature>
<dbReference type="PANTHER" id="PTHR42204">
    <property type="entry name" value="INTEGRAL MEMBRANE PROTEIN"/>
    <property type="match status" value="1"/>
</dbReference>
<evidence type="ECO:0000256" key="1">
    <source>
        <dbReference type="SAM" id="Phobius"/>
    </source>
</evidence>
<feature type="transmembrane region" description="Helical" evidence="1">
    <location>
        <begin position="253"/>
        <end position="275"/>
    </location>
</feature>
<evidence type="ECO:0000259" key="2">
    <source>
        <dbReference type="Pfam" id="PF01970"/>
    </source>
</evidence>
<dbReference type="Proteomes" id="UP000680656">
    <property type="component" value="Chromosome"/>
</dbReference>
<dbReference type="EMBL" id="CP075546">
    <property type="protein sequence ID" value="QVV90665.1"/>
    <property type="molecule type" value="Genomic_DNA"/>
</dbReference>
<feature type="transmembrane region" description="Helical" evidence="1">
    <location>
        <begin position="334"/>
        <end position="360"/>
    </location>
</feature>
<sequence length="392" mass="40893">MVCGTISGLTPGIHANMIAAFLLGFSPIILPYLGPEGMAAILIATLITHSFLEIIPATFLGVPDDGTALSVLPAHSLTMDGKGEEAVRISALGSLWGVIFAIPLALGALWFIPLLQTPIDILTGSLLILIMGIVIVRSESTGWLCALFLVSGLLGMFAFRFDYLSWNTLGAGNILMPLLTGLFGLPFLLTASEGRIPRQHYSGMEISTHTIIRSTLPGTFAGLVVGWLPGLSTASANTLVSGFIPYDEGRRNYLTAMGASTLANAIIGIAVFIAIGRMRNGVMTAFSGFDTPPVLFLLTIAAIVALGAYGITLGCAGLAQSLSGLNSSHLNTGVAVSLIIICGILTGPFGLIILILATAIGMIPELLVISRVPCMGVVTIPVILYSFGIRVI</sequence>
<accession>A0A8E7B072</accession>
<proteinExistence type="predicted"/>
<keyword evidence="1" id="KW-0812">Transmembrane</keyword>
<feature type="transmembrane region" description="Helical" evidence="1">
    <location>
        <begin position="89"/>
        <end position="112"/>
    </location>
</feature>
<dbReference type="AlphaFoldDB" id="A0A8E7B072"/>
<feature type="domain" description="DUF112" evidence="2">
    <location>
        <begin position="2"/>
        <end position="375"/>
    </location>
</feature>